<dbReference type="PROSITE" id="PS50889">
    <property type="entry name" value="S4"/>
    <property type="match status" value="1"/>
</dbReference>
<name>A0A2W5E500_9BURK</name>
<dbReference type="GO" id="GO:0003723">
    <property type="term" value="F:RNA binding"/>
    <property type="evidence" value="ECO:0007669"/>
    <property type="project" value="UniProtKB-KW"/>
</dbReference>
<evidence type="ECO:0000256" key="1">
    <source>
        <dbReference type="PROSITE-ProRule" id="PRU00182"/>
    </source>
</evidence>
<dbReference type="AlphaFoldDB" id="A0A2W5E500"/>
<proteinExistence type="predicted"/>
<gene>
    <name evidence="2" type="ORF">DI603_00860</name>
</gene>
<keyword evidence="1" id="KW-0694">RNA-binding</keyword>
<evidence type="ECO:0000313" key="2">
    <source>
        <dbReference type="EMBL" id="PZP36547.1"/>
    </source>
</evidence>
<protein>
    <submittedName>
        <fullName evidence="2">RNA-binding protein</fullName>
    </submittedName>
</protein>
<reference evidence="2 3" key="1">
    <citation type="submission" date="2017-08" db="EMBL/GenBank/DDBJ databases">
        <title>Infants hospitalized years apart are colonized by the same room-sourced microbial strains.</title>
        <authorList>
            <person name="Brooks B."/>
            <person name="Olm M.R."/>
            <person name="Firek B.A."/>
            <person name="Baker R."/>
            <person name="Thomas B.C."/>
            <person name="Morowitz M.J."/>
            <person name="Banfield J.F."/>
        </authorList>
    </citation>
    <scope>NUCLEOTIDE SEQUENCE [LARGE SCALE GENOMIC DNA]</scope>
    <source>
        <strain evidence="2">S2_012_000_R2_81</strain>
    </source>
</reference>
<organism evidence="2 3">
    <name type="scientific">Roseateles depolymerans</name>
    <dbReference type="NCBI Taxonomy" id="76731"/>
    <lineage>
        <taxon>Bacteria</taxon>
        <taxon>Pseudomonadati</taxon>
        <taxon>Pseudomonadota</taxon>
        <taxon>Betaproteobacteria</taxon>
        <taxon>Burkholderiales</taxon>
        <taxon>Sphaerotilaceae</taxon>
        <taxon>Roseateles</taxon>
    </lineage>
</organism>
<evidence type="ECO:0000313" key="3">
    <source>
        <dbReference type="Proteomes" id="UP000249633"/>
    </source>
</evidence>
<dbReference type="Proteomes" id="UP000249633">
    <property type="component" value="Unassembled WGS sequence"/>
</dbReference>
<dbReference type="SUPFAM" id="SSF55174">
    <property type="entry name" value="Alpha-L RNA-binding motif"/>
    <property type="match status" value="1"/>
</dbReference>
<dbReference type="EMBL" id="QFOD01000001">
    <property type="protein sequence ID" value="PZP36547.1"/>
    <property type="molecule type" value="Genomic_DNA"/>
</dbReference>
<sequence>MLELELRGDFIELDKLLKATGLCESGGRARVLISEGEVTVDGQVELRKTAKIRAGQVVSFAGQQIKVQPAP</sequence>
<dbReference type="Gene3D" id="3.10.290.10">
    <property type="entry name" value="RNA-binding S4 domain"/>
    <property type="match status" value="1"/>
</dbReference>
<comment type="caution">
    <text evidence="2">The sequence shown here is derived from an EMBL/GenBank/DDBJ whole genome shotgun (WGS) entry which is preliminary data.</text>
</comment>
<accession>A0A2W5E500</accession>
<dbReference type="Pfam" id="PF13275">
    <property type="entry name" value="S4_2"/>
    <property type="match status" value="1"/>
</dbReference>
<dbReference type="CDD" id="cd00165">
    <property type="entry name" value="S4"/>
    <property type="match status" value="1"/>
</dbReference>
<dbReference type="InterPro" id="IPR036986">
    <property type="entry name" value="S4_RNA-bd_sf"/>
</dbReference>